<keyword evidence="12" id="KW-0594">Phospholipid biosynthesis</keyword>
<evidence type="ECO:0000256" key="8">
    <source>
        <dbReference type="ARBA" id="ARBA00022692"/>
    </source>
</evidence>
<keyword evidence="13" id="KW-1208">Phospholipid metabolism</keyword>
<dbReference type="InterPro" id="IPR000462">
    <property type="entry name" value="CDP-OH_P_trans"/>
</dbReference>
<feature type="transmembrane region" description="Helical" evidence="18">
    <location>
        <begin position="38"/>
        <end position="57"/>
    </location>
</feature>
<keyword evidence="11 18" id="KW-0472">Membrane</keyword>
<dbReference type="Gene3D" id="1.20.120.1760">
    <property type="match status" value="1"/>
</dbReference>
<feature type="transmembrane region" description="Helical" evidence="18">
    <location>
        <begin position="66"/>
        <end position="86"/>
    </location>
</feature>
<name>A0ABZ2LG08_9BACT</name>
<evidence type="ECO:0000256" key="11">
    <source>
        <dbReference type="ARBA" id="ARBA00023136"/>
    </source>
</evidence>
<dbReference type="Proteomes" id="UP001374803">
    <property type="component" value="Chromosome"/>
</dbReference>
<evidence type="ECO:0000256" key="15">
    <source>
        <dbReference type="NCBIfam" id="TIGR00560"/>
    </source>
</evidence>
<reference evidence="19" key="1">
    <citation type="submission" date="2021-12" db="EMBL/GenBank/DDBJ databases">
        <title>Discovery of the Pendulisporaceae a myxobacterial family with distinct sporulation behavior and unique specialized metabolism.</title>
        <authorList>
            <person name="Garcia R."/>
            <person name="Popoff A."/>
            <person name="Bader C.D."/>
            <person name="Loehr J."/>
            <person name="Walesch S."/>
            <person name="Walt C."/>
            <person name="Boldt J."/>
            <person name="Bunk B."/>
            <person name="Haeckl F.J.F.P.J."/>
            <person name="Gunesch A.P."/>
            <person name="Birkelbach J."/>
            <person name="Nuebel U."/>
            <person name="Pietschmann T."/>
            <person name="Bach T."/>
            <person name="Mueller R."/>
        </authorList>
    </citation>
    <scope>NUCLEOTIDE SEQUENCE</scope>
    <source>
        <strain evidence="19">MSr11367</strain>
    </source>
</reference>
<dbReference type="Pfam" id="PF01066">
    <property type="entry name" value="CDP-OH_P_transf"/>
    <property type="match status" value="1"/>
</dbReference>
<feature type="transmembrane region" description="Helical" evidence="18">
    <location>
        <begin position="196"/>
        <end position="213"/>
    </location>
</feature>
<dbReference type="EC" id="2.7.8.5" evidence="4 15"/>
<sequence>MTVEHANPRTPGQPTAPRDTKEHRKELRRTLAQDAVNLPNLITMARIVMIPVFLVLLDRQTPVDCFWAAIVYTLAALTDALDGYLARKMGVVSVLGKFLDPLADKLIVMAGLVWMVPMGRIPAWVVVVLLGREISVTGLRSVAANSGVVISAGREGKTKTALQMIGIIALVLGYPYHLAYLGIDLGVVDLVHVGRLLVYLSLVFSVASAAQYMQLFGQAVEAKESNLRDH</sequence>
<protein>
    <recommendedName>
        <fullName evidence="5 15">CDP-diacylglycerol--glycerol-3-phosphate 3-phosphatidyltransferase</fullName>
        <ecNumber evidence="4 15">2.7.8.5</ecNumber>
    </recommendedName>
</protein>
<dbReference type="PROSITE" id="PS00379">
    <property type="entry name" value="CDP_ALCOHOL_P_TRANSF"/>
    <property type="match status" value="1"/>
</dbReference>
<evidence type="ECO:0000256" key="17">
    <source>
        <dbReference type="SAM" id="MobiDB-lite"/>
    </source>
</evidence>
<evidence type="ECO:0000256" key="12">
    <source>
        <dbReference type="ARBA" id="ARBA00023209"/>
    </source>
</evidence>
<dbReference type="InterPro" id="IPR004570">
    <property type="entry name" value="Phosphatidylglycerol_P_synth"/>
</dbReference>
<evidence type="ECO:0000256" key="7">
    <source>
        <dbReference type="ARBA" id="ARBA00022679"/>
    </source>
</evidence>
<dbReference type="PIRSF" id="PIRSF000847">
    <property type="entry name" value="Phos_ph_gly_syn"/>
    <property type="match status" value="1"/>
</dbReference>
<evidence type="ECO:0000256" key="16">
    <source>
        <dbReference type="RuleBase" id="RU003750"/>
    </source>
</evidence>
<dbReference type="GO" id="GO:0008444">
    <property type="term" value="F:CDP-diacylglycerol-glycerol-3-phosphate 3-phosphatidyltransferase activity"/>
    <property type="evidence" value="ECO:0007669"/>
    <property type="project" value="UniProtKB-EC"/>
</dbReference>
<comment type="pathway">
    <text evidence="2">Phospholipid metabolism; phosphatidylglycerol biosynthesis; phosphatidylglycerol from CDP-diacylglycerol: step 1/2.</text>
</comment>
<keyword evidence="6" id="KW-0444">Lipid biosynthesis</keyword>
<evidence type="ECO:0000256" key="2">
    <source>
        <dbReference type="ARBA" id="ARBA00005042"/>
    </source>
</evidence>
<evidence type="ECO:0000313" key="19">
    <source>
        <dbReference type="EMBL" id="WXB09863.1"/>
    </source>
</evidence>
<dbReference type="InterPro" id="IPR043130">
    <property type="entry name" value="CDP-OH_PTrfase_TM_dom"/>
</dbReference>
<dbReference type="NCBIfam" id="TIGR00560">
    <property type="entry name" value="pgsA"/>
    <property type="match status" value="1"/>
</dbReference>
<dbReference type="InterPro" id="IPR050324">
    <property type="entry name" value="CDP-alcohol_PTase-I"/>
</dbReference>
<feature type="transmembrane region" description="Helical" evidence="18">
    <location>
        <begin position="106"/>
        <end position="130"/>
    </location>
</feature>
<keyword evidence="8 18" id="KW-0812">Transmembrane</keyword>
<accession>A0ABZ2LG08</accession>
<evidence type="ECO:0000256" key="5">
    <source>
        <dbReference type="ARBA" id="ARBA00014944"/>
    </source>
</evidence>
<feature type="transmembrane region" description="Helical" evidence="18">
    <location>
        <begin position="160"/>
        <end position="176"/>
    </location>
</feature>
<keyword evidence="9 18" id="KW-1133">Transmembrane helix</keyword>
<evidence type="ECO:0000256" key="10">
    <source>
        <dbReference type="ARBA" id="ARBA00023098"/>
    </source>
</evidence>
<dbReference type="PANTHER" id="PTHR14269:SF62">
    <property type="entry name" value="CDP-DIACYLGLYCEROL--GLYCEROL-3-PHOSPHATE 3-PHOSPHATIDYLTRANSFERASE 1, CHLOROPLASTIC"/>
    <property type="match status" value="1"/>
</dbReference>
<evidence type="ECO:0000256" key="3">
    <source>
        <dbReference type="ARBA" id="ARBA00010441"/>
    </source>
</evidence>
<feature type="region of interest" description="Disordered" evidence="17">
    <location>
        <begin position="1"/>
        <end position="24"/>
    </location>
</feature>
<evidence type="ECO:0000256" key="13">
    <source>
        <dbReference type="ARBA" id="ARBA00023264"/>
    </source>
</evidence>
<evidence type="ECO:0000313" key="20">
    <source>
        <dbReference type="Proteomes" id="UP001374803"/>
    </source>
</evidence>
<comment type="subcellular location">
    <subcellularLocation>
        <location evidence="1">Membrane</location>
        <topology evidence="1">Multi-pass membrane protein</topology>
    </subcellularLocation>
</comment>
<evidence type="ECO:0000256" key="6">
    <source>
        <dbReference type="ARBA" id="ARBA00022516"/>
    </source>
</evidence>
<proteinExistence type="inferred from homology"/>
<evidence type="ECO:0000256" key="4">
    <source>
        <dbReference type="ARBA" id="ARBA00013170"/>
    </source>
</evidence>
<evidence type="ECO:0000256" key="14">
    <source>
        <dbReference type="ARBA" id="ARBA00048586"/>
    </source>
</evidence>
<comment type="catalytic activity">
    <reaction evidence="14">
        <text>a CDP-1,2-diacyl-sn-glycerol + sn-glycerol 3-phosphate = a 1,2-diacyl-sn-glycero-3-phospho-(1'-sn-glycero-3'-phosphate) + CMP + H(+)</text>
        <dbReference type="Rhea" id="RHEA:12593"/>
        <dbReference type="ChEBI" id="CHEBI:15378"/>
        <dbReference type="ChEBI" id="CHEBI:57597"/>
        <dbReference type="ChEBI" id="CHEBI:58332"/>
        <dbReference type="ChEBI" id="CHEBI:60110"/>
        <dbReference type="ChEBI" id="CHEBI:60377"/>
        <dbReference type="EC" id="2.7.8.5"/>
    </reaction>
</comment>
<gene>
    <name evidence="19" type="primary">pgsA</name>
    <name evidence="19" type="ORF">LVJ94_21870</name>
</gene>
<evidence type="ECO:0000256" key="1">
    <source>
        <dbReference type="ARBA" id="ARBA00004141"/>
    </source>
</evidence>
<keyword evidence="10" id="KW-0443">Lipid metabolism</keyword>
<keyword evidence="20" id="KW-1185">Reference proteome</keyword>
<evidence type="ECO:0000256" key="18">
    <source>
        <dbReference type="SAM" id="Phobius"/>
    </source>
</evidence>
<dbReference type="PANTHER" id="PTHR14269">
    <property type="entry name" value="CDP-DIACYLGLYCEROL--GLYCEROL-3-PHOSPHATE 3-PHOSPHATIDYLTRANSFERASE-RELATED"/>
    <property type="match status" value="1"/>
</dbReference>
<organism evidence="19 20">
    <name type="scientific">Pendulispora rubella</name>
    <dbReference type="NCBI Taxonomy" id="2741070"/>
    <lineage>
        <taxon>Bacteria</taxon>
        <taxon>Pseudomonadati</taxon>
        <taxon>Myxococcota</taxon>
        <taxon>Myxococcia</taxon>
        <taxon>Myxococcales</taxon>
        <taxon>Sorangiineae</taxon>
        <taxon>Pendulisporaceae</taxon>
        <taxon>Pendulispora</taxon>
    </lineage>
</organism>
<evidence type="ECO:0000256" key="9">
    <source>
        <dbReference type="ARBA" id="ARBA00022989"/>
    </source>
</evidence>
<dbReference type="RefSeq" id="WP_394839536.1">
    <property type="nucleotide sequence ID" value="NZ_CP089929.1"/>
</dbReference>
<keyword evidence="7 16" id="KW-0808">Transferase</keyword>
<dbReference type="InterPro" id="IPR048254">
    <property type="entry name" value="CDP_ALCOHOL_P_TRANSF_CS"/>
</dbReference>
<comment type="similarity">
    <text evidence="3 16">Belongs to the CDP-alcohol phosphatidyltransferase class-I family.</text>
</comment>
<dbReference type="EMBL" id="CP089983">
    <property type="protein sequence ID" value="WXB09863.1"/>
    <property type="molecule type" value="Genomic_DNA"/>
</dbReference>